<comment type="caution">
    <text evidence="2">The sequence shown here is derived from an EMBL/GenBank/DDBJ whole genome shotgun (WGS) entry which is preliminary data.</text>
</comment>
<feature type="region of interest" description="Disordered" evidence="1">
    <location>
        <begin position="127"/>
        <end position="181"/>
    </location>
</feature>
<feature type="compositionally biased region" description="Basic and acidic residues" evidence="1">
    <location>
        <begin position="134"/>
        <end position="147"/>
    </location>
</feature>
<dbReference type="Proteomes" id="UP000287651">
    <property type="component" value="Unassembled WGS sequence"/>
</dbReference>
<accession>A0A427B6Q9</accession>
<dbReference type="EMBL" id="AMZH03000360">
    <property type="protein sequence ID" value="RRT84153.1"/>
    <property type="molecule type" value="Genomic_DNA"/>
</dbReference>
<protein>
    <submittedName>
        <fullName evidence="2">Uncharacterized protein</fullName>
    </submittedName>
</protein>
<reference evidence="2 3" key="1">
    <citation type="journal article" date="2014" name="Agronomy (Basel)">
        <title>A Draft Genome Sequence for Ensete ventricosum, the Drought-Tolerant Tree Against Hunger.</title>
        <authorList>
            <person name="Harrison J."/>
            <person name="Moore K.A."/>
            <person name="Paszkiewicz K."/>
            <person name="Jones T."/>
            <person name="Grant M."/>
            <person name="Ambacheew D."/>
            <person name="Muzemil S."/>
            <person name="Studholme D.J."/>
        </authorList>
    </citation>
    <scope>NUCLEOTIDE SEQUENCE [LARGE SCALE GENOMIC DNA]</scope>
</reference>
<proteinExistence type="predicted"/>
<dbReference type="AlphaFoldDB" id="A0A427B6Q9"/>
<evidence type="ECO:0000313" key="2">
    <source>
        <dbReference type="EMBL" id="RRT84153.1"/>
    </source>
</evidence>
<evidence type="ECO:0000256" key="1">
    <source>
        <dbReference type="SAM" id="MobiDB-lite"/>
    </source>
</evidence>
<name>A0A427B6Q9_ENSVE</name>
<feature type="non-terminal residue" evidence="2">
    <location>
        <position position="1"/>
    </location>
</feature>
<organism evidence="2 3">
    <name type="scientific">Ensete ventricosum</name>
    <name type="common">Abyssinian banana</name>
    <name type="synonym">Musa ensete</name>
    <dbReference type="NCBI Taxonomy" id="4639"/>
    <lineage>
        <taxon>Eukaryota</taxon>
        <taxon>Viridiplantae</taxon>
        <taxon>Streptophyta</taxon>
        <taxon>Embryophyta</taxon>
        <taxon>Tracheophyta</taxon>
        <taxon>Spermatophyta</taxon>
        <taxon>Magnoliopsida</taxon>
        <taxon>Liliopsida</taxon>
        <taxon>Zingiberales</taxon>
        <taxon>Musaceae</taxon>
        <taxon>Ensete</taxon>
    </lineage>
</organism>
<gene>
    <name evidence="2" type="ORF">B296_00008838</name>
</gene>
<evidence type="ECO:0000313" key="3">
    <source>
        <dbReference type="Proteomes" id="UP000287651"/>
    </source>
</evidence>
<sequence length="181" mass="20452">IKAEPAVMRTRMLDLDLSQIKVNPPLIRKPALERWVSDPLSFLHREHCTLRKRWRDKGRNPANDVGGSWSMNRTTGDEVWRDIRQWRRRKESREQQPALGEMTLEDFLGNNAEDPGIAFMPREQHRHYAGAEEGGGRRSLREDRGKEAEEDDQEPGVGCTVASKEAGGSLGGRSPSPTVGL</sequence>